<proteinExistence type="predicted"/>
<comment type="caution">
    <text evidence="1">The sequence shown here is derived from an EMBL/GenBank/DDBJ whole genome shotgun (WGS) entry which is preliminary data.</text>
</comment>
<dbReference type="RefSeq" id="WP_313975193.1">
    <property type="nucleotide sequence ID" value="NZ_JASJOS010000001.1"/>
</dbReference>
<accession>A0AAE3U6L2</accession>
<organism evidence="1 2">
    <name type="scientific">Xanthocytophaga flava</name>
    <dbReference type="NCBI Taxonomy" id="3048013"/>
    <lineage>
        <taxon>Bacteria</taxon>
        <taxon>Pseudomonadati</taxon>
        <taxon>Bacteroidota</taxon>
        <taxon>Cytophagia</taxon>
        <taxon>Cytophagales</taxon>
        <taxon>Rhodocytophagaceae</taxon>
        <taxon>Xanthocytophaga</taxon>
    </lineage>
</organism>
<protein>
    <submittedName>
        <fullName evidence="1">Uncharacterized protein</fullName>
    </submittedName>
</protein>
<name>A0AAE3U6L2_9BACT</name>
<dbReference type="EMBL" id="JASJOS010000001">
    <property type="protein sequence ID" value="MDJ1479208.1"/>
    <property type="molecule type" value="Genomic_DNA"/>
</dbReference>
<dbReference type="AlphaFoldDB" id="A0AAE3U6L2"/>
<sequence length="51" mass="5833">MQTHTTIMRNGKKELPDSETSINTLDLALKEKFPHRPAMLEELNKVLVKKG</sequence>
<dbReference type="Proteomes" id="UP001241110">
    <property type="component" value="Unassembled WGS sequence"/>
</dbReference>
<evidence type="ECO:0000313" key="1">
    <source>
        <dbReference type="EMBL" id="MDJ1479208.1"/>
    </source>
</evidence>
<evidence type="ECO:0000313" key="2">
    <source>
        <dbReference type="Proteomes" id="UP001241110"/>
    </source>
</evidence>
<gene>
    <name evidence="1" type="ORF">QNI16_01855</name>
</gene>
<reference evidence="1" key="1">
    <citation type="submission" date="2023-05" db="EMBL/GenBank/DDBJ databases">
        <authorList>
            <person name="Zhang X."/>
        </authorList>
    </citation>
    <scope>NUCLEOTIDE SEQUENCE</scope>
    <source>
        <strain evidence="1">YF14B1</strain>
    </source>
</reference>